<protein>
    <recommendedName>
        <fullName evidence="4">Methyltransferase</fullName>
        <ecNumber evidence="4">2.1.1.-</ecNumber>
    </recommendedName>
</protein>
<comment type="similarity">
    <text evidence="1 4">Belongs to the N(4)/N(6)-methyltransferase family.</text>
</comment>
<dbReference type="InterPro" id="IPR029063">
    <property type="entry name" value="SAM-dependent_MTases_sf"/>
</dbReference>
<dbReference type="HOGENOM" id="CLU_1145662_0_0_4"/>
<evidence type="ECO:0000256" key="3">
    <source>
        <dbReference type="ARBA" id="ARBA00022679"/>
    </source>
</evidence>
<dbReference type="Proteomes" id="UP000067461">
    <property type="component" value="Chromosome"/>
</dbReference>
<dbReference type="KEGG" id="cbaa:SRAA_1189"/>
<dbReference type="GO" id="GO:0032259">
    <property type="term" value="P:methylation"/>
    <property type="evidence" value="ECO:0007669"/>
    <property type="project" value="UniProtKB-KW"/>
</dbReference>
<feature type="domain" description="DNA methylase N-4/N-6" evidence="5">
    <location>
        <begin position="151"/>
        <end position="200"/>
    </location>
</feature>
<dbReference type="OrthoDB" id="9816288at2"/>
<dbReference type="RefSeq" id="WP_045531456.1">
    <property type="nucleotide sequence ID" value="NZ_AP014568.1"/>
</dbReference>
<name>A0A060NNC8_9BURK</name>
<dbReference type="InterPro" id="IPR001091">
    <property type="entry name" value="RM_Methyltransferase"/>
</dbReference>
<dbReference type="AlphaFoldDB" id="A0A060NNC8"/>
<evidence type="ECO:0000256" key="1">
    <source>
        <dbReference type="ARBA" id="ARBA00006594"/>
    </source>
</evidence>
<dbReference type="GO" id="GO:0003677">
    <property type="term" value="F:DNA binding"/>
    <property type="evidence" value="ECO:0007669"/>
    <property type="project" value="InterPro"/>
</dbReference>
<dbReference type="PRINTS" id="PR00508">
    <property type="entry name" value="S21N4MTFRASE"/>
</dbReference>
<evidence type="ECO:0000313" key="7">
    <source>
        <dbReference type="Proteomes" id="UP000067461"/>
    </source>
</evidence>
<dbReference type="EC" id="2.1.1.-" evidence="4"/>
<dbReference type="REBASE" id="87178">
    <property type="entry name" value="M.SraA1ORF1189P"/>
</dbReference>
<dbReference type="Gene3D" id="3.40.50.150">
    <property type="entry name" value="Vaccinia Virus protein VP39"/>
    <property type="match status" value="1"/>
</dbReference>
<dbReference type="Pfam" id="PF01555">
    <property type="entry name" value="N6_N4_Mtase"/>
    <property type="match status" value="1"/>
</dbReference>
<proteinExistence type="inferred from homology"/>
<dbReference type="PROSITE" id="PS00092">
    <property type="entry name" value="N6_MTASE"/>
    <property type="match status" value="1"/>
</dbReference>
<dbReference type="EMBL" id="AP014568">
    <property type="protein sequence ID" value="BAO81043.1"/>
    <property type="molecule type" value="Genomic_DNA"/>
</dbReference>
<evidence type="ECO:0000256" key="4">
    <source>
        <dbReference type="RuleBase" id="RU362026"/>
    </source>
</evidence>
<keyword evidence="3" id="KW-0808">Transferase</keyword>
<organism evidence="6 7">
    <name type="scientific">Serpentinimonas raichei</name>
    <dbReference type="NCBI Taxonomy" id="1458425"/>
    <lineage>
        <taxon>Bacteria</taxon>
        <taxon>Pseudomonadati</taxon>
        <taxon>Pseudomonadota</taxon>
        <taxon>Betaproteobacteria</taxon>
        <taxon>Burkholderiales</taxon>
        <taxon>Comamonadaceae</taxon>
        <taxon>Serpentinimonas</taxon>
    </lineage>
</organism>
<dbReference type="InterPro" id="IPR002052">
    <property type="entry name" value="DNA_methylase_N6_adenine_CS"/>
</dbReference>
<keyword evidence="7" id="KW-1185">Reference proteome</keyword>
<evidence type="ECO:0000313" key="6">
    <source>
        <dbReference type="EMBL" id="BAO81043.1"/>
    </source>
</evidence>
<gene>
    <name evidence="6" type="ORF">SRAA_1189</name>
</gene>
<evidence type="ECO:0000259" key="5">
    <source>
        <dbReference type="Pfam" id="PF01555"/>
    </source>
</evidence>
<accession>A0A060NNC8</accession>
<dbReference type="InterPro" id="IPR002941">
    <property type="entry name" value="DNA_methylase_N4/N6"/>
</dbReference>
<sequence length="242" mass="26068">MDFEKTELADGRAVLYRGDSLELLKAGLLKCDAIVSDPPYGIGYQRGAGGAGGISAPIYTGKIIGDDQPFDPAPWVEHANGSAIVLFGADHYKTRLPDGGRFICWDKSCGQGAAAASSDAEFAWTNRRNARSIYRHFWTGATRSCDGFDAKSKARAHVSQKPVNLMAWCIEHARIGLDKVVLDPYMGAGSTGVAALLSGRGGRCLRCSLCGSEAVPQPYARDASWYEHDDRMQPASKRAILP</sequence>
<evidence type="ECO:0000256" key="2">
    <source>
        <dbReference type="ARBA" id="ARBA00022603"/>
    </source>
</evidence>
<dbReference type="GO" id="GO:0008170">
    <property type="term" value="F:N-methyltransferase activity"/>
    <property type="evidence" value="ECO:0007669"/>
    <property type="project" value="InterPro"/>
</dbReference>
<dbReference type="STRING" id="1458425.SRAA_1189"/>
<reference evidence="6 7" key="1">
    <citation type="journal article" date="2014" name="Nat. Commun.">
        <title>Physiological and genomic features of highly alkaliphilic hydrogen-utilizing Betaproteobacteria from a continental serpentinizing site.</title>
        <authorList>
            <person name="Suzuki S."/>
            <person name="Kuenen J.G."/>
            <person name="Schipper K."/>
            <person name="van der Velde S."/>
            <person name="Ishii S."/>
            <person name="Wu A."/>
            <person name="Sorokin D.Y."/>
            <person name="Tenney A."/>
            <person name="Meng X.Y."/>
            <person name="Morrill P.L."/>
            <person name="Kamagata Y."/>
            <person name="Muyzer G."/>
            <person name="Nealson K.H."/>
        </authorList>
    </citation>
    <scope>NUCLEOTIDE SEQUENCE [LARGE SCALE GENOMIC DNA]</scope>
    <source>
        <strain evidence="6 7">A1</strain>
    </source>
</reference>
<dbReference type="SUPFAM" id="SSF53335">
    <property type="entry name" value="S-adenosyl-L-methionine-dependent methyltransferases"/>
    <property type="match status" value="1"/>
</dbReference>
<keyword evidence="2 6" id="KW-0489">Methyltransferase</keyword>